<sequence>MLKINVLVVTLLSAITANASPNITFHQNFATEQMNIDSPFYDLSEFGYFGGQLPKVFSLSENGTGFTYLPKESFNEFKNIISGSKNATSQFRNEQKALLSTGKRSTTNYVSMLLRNTAGGENTFALEANHKVCHTGSHAPWHYVVVYSIEEAYITFWKSDVCNGHKGSFNPVCDYYDDPSEVCIFNFKPSSFRVYSGCHHSDGWGSGCSAHTL</sequence>
<dbReference type="EMBL" id="JAQIZZ010000002">
    <property type="protein sequence ID" value="KAJ5552656.1"/>
    <property type="molecule type" value="Genomic_DNA"/>
</dbReference>
<comment type="caution">
    <text evidence="2">The sequence shown here is derived from an EMBL/GenBank/DDBJ whole genome shotgun (WGS) entry which is preliminary data.</text>
</comment>
<keyword evidence="1" id="KW-0732">Signal</keyword>
<feature type="chain" id="PRO_5041914076" evidence="1">
    <location>
        <begin position="20"/>
        <end position="213"/>
    </location>
</feature>
<dbReference type="Proteomes" id="UP001220324">
    <property type="component" value="Unassembled WGS sequence"/>
</dbReference>
<feature type="signal peptide" evidence="1">
    <location>
        <begin position="1"/>
        <end position="19"/>
    </location>
</feature>
<gene>
    <name evidence="2" type="ORF">N7494_002034</name>
</gene>
<evidence type="ECO:0000256" key="1">
    <source>
        <dbReference type="SAM" id="SignalP"/>
    </source>
</evidence>
<evidence type="ECO:0000313" key="3">
    <source>
        <dbReference type="Proteomes" id="UP001220324"/>
    </source>
</evidence>
<protein>
    <submittedName>
        <fullName evidence="2">Uncharacterized protein</fullName>
    </submittedName>
</protein>
<evidence type="ECO:0000313" key="2">
    <source>
        <dbReference type="EMBL" id="KAJ5552656.1"/>
    </source>
</evidence>
<keyword evidence="3" id="KW-1185">Reference proteome</keyword>
<dbReference type="AlphaFoldDB" id="A0AAD6GJT7"/>
<reference evidence="2 3" key="1">
    <citation type="journal article" date="2023" name="IMA Fungus">
        <title>Comparative genomic study of the Penicillium genus elucidates a diverse pangenome and 15 lateral gene transfer events.</title>
        <authorList>
            <person name="Petersen C."/>
            <person name="Sorensen T."/>
            <person name="Nielsen M.R."/>
            <person name="Sondergaard T.E."/>
            <person name="Sorensen J.L."/>
            <person name="Fitzpatrick D.A."/>
            <person name="Frisvad J.C."/>
            <person name="Nielsen K.L."/>
        </authorList>
    </citation>
    <scope>NUCLEOTIDE SEQUENCE [LARGE SCALE GENOMIC DNA]</scope>
    <source>
        <strain evidence="2 3">IBT 35679</strain>
    </source>
</reference>
<name>A0AAD6GJT7_9EURO</name>
<organism evidence="2 3">
    <name type="scientific">Penicillium frequentans</name>
    <dbReference type="NCBI Taxonomy" id="3151616"/>
    <lineage>
        <taxon>Eukaryota</taxon>
        <taxon>Fungi</taxon>
        <taxon>Dikarya</taxon>
        <taxon>Ascomycota</taxon>
        <taxon>Pezizomycotina</taxon>
        <taxon>Eurotiomycetes</taxon>
        <taxon>Eurotiomycetidae</taxon>
        <taxon>Eurotiales</taxon>
        <taxon>Aspergillaceae</taxon>
        <taxon>Penicillium</taxon>
    </lineage>
</organism>
<proteinExistence type="predicted"/>
<accession>A0AAD6GJT7</accession>